<dbReference type="EMBL" id="LJCR01000008">
    <property type="protein sequence ID" value="KPV54894.1"/>
    <property type="molecule type" value="Genomic_DNA"/>
</dbReference>
<keyword evidence="10" id="KW-1185">Reference proteome</keyword>
<dbReference type="InterPro" id="IPR001362">
    <property type="entry name" value="Glyco_hydro_32"/>
</dbReference>
<keyword evidence="6" id="KW-0732">Signal</keyword>
<evidence type="ECO:0008006" key="11">
    <source>
        <dbReference type="Google" id="ProtNLM"/>
    </source>
</evidence>
<evidence type="ECO:0000256" key="4">
    <source>
        <dbReference type="RuleBase" id="RU362110"/>
    </source>
</evidence>
<dbReference type="PATRIC" id="fig|186479.3.peg.10241"/>
<feature type="domain" description="Glycosyl hydrolase family 32 C-terminal" evidence="8">
    <location>
        <begin position="556"/>
        <end position="709"/>
    </location>
</feature>
<dbReference type="PANTHER" id="PTHR42800">
    <property type="entry name" value="EXOINULINASE INUD (AFU_ORTHOLOGUE AFUA_5G00480)"/>
    <property type="match status" value="1"/>
</dbReference>
<evidence type="ECO:0000256" key="3">
    <source>
        <dbReference type="ARBA" id="ARBA00023295"/>
    </source>
</evidence>
<reference evidence="9 10" key="1">
    <citation type="submission" date="2015-09" db="EMBL/GenBank/DDBJ databases">
        <title>Draft genome sequence of Kouleothrix aurantiaca JCM 19913.</title>
        <authorList>
            <person name="Hemp J."/>
        </authorList>
    </citation>
    <scope>NUCLEOTIDE SEQUENCE [LARGE SCALE GENOMIC DNA]</scope>
    <source>
        <strain evidence="9 10">COM-B</strain>
    </source>
</reference>
<dbReference type="InterPro" id="IPR013189">
    <property type="entry name" value="Glyco_hydro_32_C"/>
</dbReference>
<name>A0A0P9DHB6_9CHLR</name>
<sequence>MRLIAISVFTMILLISCTAVPASDAGPTSFASPSTTKGTGEMERPTNAQPAADAATETRMNPTVAVPVATDTRATAAPQPTPTRYSELYRPQYHFSARNGWLGDPDGMIRYKDIYHVFWWGHAESPDLVHWSQRPDPMVGDDGSFVYYSGSVVVDDHNTSGFGDGDQPPMVAIYTMHNKASGHETQGLSISLDSTSFHFYDKNPVLEAEQDAFRDPQVFWYKPTGQWIMVITVPEARQVRFYASHDLKHWDYLSEFGPLGAQSQVWEVPDLFPLPVDGDPTNIKWVLLCGMGPNREQYFIGDFDGRSFTLDAAANSYLLTGISQPGMVFADFEQGLPTGWQVAGTISAIGVDRDLARARPTGHIGAEVLSTAGINPRPDAGGAMKVSSPPFVIEHTAINFLIAGGGDPAAQVNLIIGDDVVRTAYGNNTTYMHWINWDVSEFKGAKAHLELVDKTAVADGRPLAVDQIIFSNVPMESGREHANWLDFGPDYYAVRTYRDYDNAENRTITLGWMGNWEYANAVPTSWGKGSLALPRELELRSYPGGLRLMQRPIPAFEQLRQHGAELEKFELSGRHPLQEFVPARNTYEIDVTFTLTDPDATFGLRLAQGGEHDVTVGYDARTSSVFLDRTHPENAGFSGKFRKYATAPLEPQDGTVRLHIFVDQSSVEVFANDGERTLTALMFPDPGSTGIELFSENGSTVVNNLRAWELRSIWDAQ</sequence>
<feature type="chain" id="PRO_5006156272" description="Levanase" evidence="6">
    <location>
        <begin position="22"/>
        <end position="717"/>
    </location>
</feature>
<evidence type="ECO:0000256" key="1">
    <source>
        <dbReference type="ARBA" id="ARBA00009902"/>
    </source>
</evidence>
<dbReference type="InterPro" id="IPR023296">
    <property type="entry name" value="Glyco_hydro_beta-prop_sf"/>
</dbReference>
<dbReference type="Gene3D" id="2.115.10.20">
    <property type="entry name" value="Glycosyl hydrolase domain, family 43"/>
    <property type="match status" value="2"/>
</dbReference>
<feature type="region of interest" description="Disordered" evidence="5">
    <location>
        <begin position="22"/>
        <end position="60"/>
    </location>
</feature>
<evidence type="ECO:0000259" key="7">
    <source>
        <dbReference type="Pfam" id="PF00251"/>
    </source>
</evidence>
<evidence type="ECO:0000256" key="5">
    <source>
        <dbReference type="SAM" id="MobiDB-lite"/>
    </source>
</evidence>
<evidence type="ECO:0000313" key="9">
    <source>
        <dbReference type="EMBL" id="KPV54894.1"/>
    </source>
</evidence>
<proteinExistence type="inferred from homology"/>
<gene>
    <name evidence="9" type="ORF">SE17_00900</name>
</gene>
<dbReference type="SUPFAM" id="SSF49899">
    <property type="entry name" value="Concanavalin A-like lectins/glucanases"/>
    <property type="match status" value="1"/>
</dbReference>
<dbReference type="InterPro" id="IPR013148">
    <property type="entry name" value="Glyco_hydro_32_N"/>
</dbReference>
<dbReference type="Gene3D" id="2.60.120.560">
    <property type="entry name" value="Exo-inulinase, domain 1"/>
    <property type="match status" value="1"/>
</dbReference>
<feature type="domain" description="Glycosyl hydrolase family 32 N-terminal" evidence="7">
    <location>
        <begin position="94"/>
        <end position="311"/>
    </location>
</feature>
<protein>
    <recommendedName>
        <fullName evidence="11">Levanase</fullName>
    </recommendedName>
</protein>
<dbReference type="AlphaFoldDB" id="A0A0P9DHB6"/>
<evidence type="ECO:0000256" key="6">
    <source>
        <dbReference type="SAM" id="SignalP"/>
    </source>
</evidence>
<evidence type="ECO:0000259" key="8">
    <source>
        <dbReference type="Pfam" id="PF08244"/>
    </source>
</evidence>
<comment type="similarity">
    <text evidence="1 4">Belongs to the glycosyl hydrolase 32 family.</text>
</comment>
<dbReference type="GO" id="GO:0005737">
    <property type="term" value="C:cytoplasm"/>
    <property type="evidence" value="ECO:0007669"/>
    <property type="project" value="TreeGrafter"/>
</dbReference>
<dbReference type="GO" id="GO:0005987">
    <property type="term" value="P:sucrose catabolic process"/>
    <property type="evidence" value="ECO:0007669"/>
    <property type="project" value="TreeGrafter"/>
</dbReference>
<dbReference type="GO" id="GO:0004575">
    <property type="term" value="F:sucrose alpha-glucosidase activity"/>
    <property type="evidence" value="ECO:0007669"/>
    <property type="project" value="TreeGrafter"/>
</dbReference>
<feature type="signal peptide" evidence="6">
    <location>
        <begin position="1"/>
        <end position="21"/>
    </location>
</feature>
<keyword evidence="3 4" id="KW-0326">Glycosidase</keyword>
<feature type="compositionally biased region" description="Polar residues" evidence="5">
    <location>
        <begin position="29"/>
        <end position="38"/>
    </location>
</feature>
<dbReference type="PANTHER" id="PTHR42800:SF1">
    <property type="entry name" value="EXOINULINASE INUD (AFU_ORTHOLOGUE AFUA_5G00480)"/>
    <property type="match status" value="1"/>
</dbReference>
<dbReference type="CDD" id="cd18622">
    <property type="entry name" value="GH32_Inu-like"/>
    <property type="match status" value="1"/>
</dbReference>
<dbReference type="SUPFAM" id="SSF75005">
    <property type="entry name" value="Arabinanase/levansucrase/invertase"/>
    <property type="match status" value="1"/>
</dbReference>
<dbReference type="Proteomes" id="UP000050509">
    <property type="component" value="Unassembled WGS sequence"/>
</dbReference>
<accession>A0A0P9DHB6</accession>
<dbReference type="Pfam" id="PF08244">
    <property type="entry name" value="Glyco_hydro_32C"/>
    <property type="match status" value="1"/>
</dbReference>
<feature type="domain" description="Glycosyl hydrolase family 32 N-terminal" evidence="7">
    <location>
        <begin position="480"/>
        <end position="552"/>
    </location>
</feature>
<dbReference type="SMART" id="SM00640">
    <property type="entry name" value="Glyco_32"/>
    <property type="match status" value="1"/>
</dbReference>
<dbReference type="Pfam" id="PF00251">
    <property type="entry name" value="Glyco_hydro_32N"/>
    <property type="match status" value="2"/>
</dbReference>
<dbReference type="InterPro" id="IPR013320">
    <property type="entry name" value="ConA-like_dom_sf"/>
</dbReference>
<comment type="caution">
    <text evidence="9">The sequence shown here is derived from an EMBL/GenBank/DDBJ whole genome shotgun (WGS) entry which is preliminary data.</text>
</comment>
<evidence type="ECO:0000256" key="2">
    <source>
        <dbReference type="ARBA" id="ARBA00022801"/>
    </source>
</evidence>
<organism evidence="9 10">
    <name type="scientific">Kouleothrix aurantiaca</name>
    <dbReference type="NCBI Taxonomy" id="186479"/>
    <lineage>
        <taxon>Bacteria</taxon>
        <taxon>Bacillati</taxon>
        <taxon>Chloroflexota</taxon>
        <taxon>Chloroflexia</taxon>
        <taxon>Chloroflexales</taxon>
        <taxon>Roseiflexineae</taxon>
        <taxon>Roseiflexaceae</taxon>
        <taxon>Kouleothrix</taxon>
    </lineage>
</organism>
<evidence type="ECO:0000313" key="10">
    <source>
        <dbReference type="Proteomes" id="UP000050509"/>
    </source>
</evidence>
<keyword evidence="2 4" id="KW-0378">Hydrolase</keyword>
<dbReference type="PROSITE" id="PS51257">
    <property type="entry name" value="PROKAR_LIPOPROTEIN"/>
    <property type="match status" value="1"/>
</dbReference>